<feature type="signal peptide" evidence="2">
    <location>
        <begin position="1"/>
        <end position="18"/>
    </location>
</feature>
<keyword evidence="1" id="KW-0812">Transmembrane</keyword>
<feature type="transmembrane region" description="Helical" evidence="1">
    <location>
        <begin position="568"/>
        <end position="589"/>
    </location>
</feature>
<keyword evidence="5" id="KW-1185">Reference proteome</keyword>
<feature type="transmembrane region" description="Helical" evidence="1">
    <location>
        <begin position="642"/>
        <end position="662"/>
    </location>
</feature>
<feature type="transmembrane region" description="Helical" evidence="1">
    <location>
        <begin position="351"/>
        <end position="374"/>
    </location>
</feature>
<dbReference type="GO" id="GO:0016747">
    <property type="term" value="F:acyltransferase activity, transferring groups other than amino-acyl groups"/>
    <property type="evidence" value="ECO:0007669"/>
    <property type="project" value="InterPro"/>
</dbReference>
<organism evidence="4 5">
    <name type="scientific">Ladona fulva</name>
    <name type="common">Scarce chaser dragonfly</name>
    <name type="synonym">Libellula fulva</name>
    <dbReference type="NCBI Taxonomy" id="123851"/>
    <lineage>
        <taxon>Eukaryota</taxon>
        <taxon>Metazoa</taxon>
        <taxon>Ecdysozoa</taxon>
        <taxon>Arthropoda</taxon>
        <taxon>Hexapoda</taxon>
        <taxon>Insecta</taxon>
        <taxon>Pterygota</taxon>
        <taxon>Palaeoptera</taxon>
        <taxon>Odonata</taxon>
        <taxon>Epiprocta</taxon>
        <taxon>Anisoptera</taxon>
        <taxon>Libelluloidea</taxon>
        <taxon>Libellulidae</taxon>
        <taxon>Ladona</taxon>
    </lineage>
</organism>
<gene>
    <name evidence="4" type="ORF">J437_LFUL010035</name>
</gene>
<comment type="caution">
    <text evidence="4">The sequence shown here is derived from an EMBL/GenBank/DDBJ whole genome shotgun (WGS) entry which is preliminary data.</text>
</comment>
<keyword evidence="1" id="KW-0472">Membrane</keyword>
<feature type="transmembrane region" description="Helical" evidence="1">
    <location>
        <begin position="601"/>
        <end position="622"/>
    </location>
</feature>
<name>A0A8K0K8U7_LADFU</name>
<dbReference type="OrthoDB" id="10006435at2759"/>
<feature type="transmembrane region" description="Helical" evidence="1">
    <location>
        <begin position="458"/>
        <end position="477"/>
    </location>
</feature>
<reference evidence="4" key="2">
    <citation type="submission" date="2017-10" db="EMBL/GenBank/DDBJ databases">
        <title>Ladona fulva Genome sequencing and assembly.</title>
        <authorList>
            <person name="Murali S."/>
            <person name="Richards S."/>
            <person name="Bandaranaike D."/>
            <person name="Bellair M."/>
            <person name="Blankenburg K."/>
            <person name="Chao H."/>
            <person name="Dinh H."/>
            <person name="Doddapaneni H."/>
            <person name="Dugan-Rocha S."/>
            <person name="Elkadiri S."/>
            <person name="Gnanaolivu R."/>
            <person name="Hernandez B."/>
            <person name="Skinner E."/>
            <person name="Javaid M."/>
            <person name="Lee S."/>
            <person name="Li M."/>
            <person name="Ming W."/>
            <person name="Munidasa M."/>
            <person name="Muniz J."/>
            <person name="Nguyen L."/>
            <person name="Hughes D."/>
            <person name="Osuji N."/>
            <person name="Pu L.-L."/>
            <person name="Puazo M."/>
            <person name="Qu C."/>
            <person name="Quiroz J."/>
            <person name="Raj R."/>
            <person name="Weissenberger G."/>
            <person name="Xin Y."/>
            <person name="Zou X."/>
            <person name="Han Y."/>
            <person name="Worley K."/>
            <person name="Muzny D."/>
            <person name="Gibbs R."/>
        </authorList>
    </citation>
    <scope>NUCLEOTIDE SEQUENCE</scope>
    <source>
        <strain evidence="4">Sampled in the wild</strain>
    </source>
</reference>
<dbReference type="Pfam" id="PF01757">
    <property type="entry name" value="Acyl_transf_3"/>
    <property type="match status" value="1"/>
</dbReference>
<feature type="transmembrane region" description="Helical" evidence="1">
    <location>
        <begin position="484"/>
        <end position="504"/>
    </location>
</feature>
<keyword evidence="2" id="KW-0732">Signal</keyword>
<dbReference type="AlphaFoldDB" id="A0A8K0K8U7"/>
<sequence>MRIHSAAAVLSTIALASAVLGDFPRSQMAPVVPIVVGQIASEGFNSLCRNHSAAFLKELEAYTLWAVQIVHKKPNYSREKQTNKYRFRFAVFDSSAKYPEGVLSGNTYHMGNFDECVGVRVDLSGDGEDILKGQYCLAEVTYEDTLDVHSNASSDPYSMHYDPKSSAWNKLQNAGDPTKARRDVLHWAICIPASCSPAEVEDAMQKAAERVRQTYKKSLKINVKVPRHLCQTDREEEVMSPVDIAFSLFSASLLILVIAATSYEINCVPSAEAASKLGLPKQIFLCFSAKKNIKSIFQVKPTENRLDCIHGSRFMSMMLIIMGHRVKSCIGGALFNPEVVEEAYRSPAGSLLINGLIIVDTFFVYGGLLTTYFLLIELEKRGSLNLFTLCILRFLRLTPVYIIVVFFHATLFHKIGSGPLWESKIGMERDRCISSWWTNLLYVNNYVNADKMCMFQSWYMSCDMHFFIISIIIVYLLHKKPMLGMSMLGLATFLSVATPFLIIFNEKKDAILLPYISNLKEIQSNENFISFYVKSHTRAGPYMVGVITGYFLYKLHDSKFRMTKTQSHIGLTSCLMIGLATMVSGYVFYFPGNHYNALESAIYGSFFRISWAAAVGFGLFVFTKGNLGFVQKILQWKAMVPLSRLTYCAYLTHTIVQMYFIGSLRTSEYNTVPLVLWQSCADIFMTFFFSVILCLTIEAPTRAIEKVLLRRK</sequence>
<proteinExistence type="predicted"/>
<accession>A0A8K0K8U7</accession>
<feature type="domain" description="Nose resistant-to-fluoxetine protein N-terminal" evidence="3">
    <location>
        <begin position="45"/>
        <end position="218"/>
    </location>
</feature>
<dbReference type="SMART" id="SM00703">
    <property type="entry name" value="NRF"/>
    <property type="match status" value="1"/>
</dbReference>
<reference evidence="4" key="1">
    <citation type="submission" date="2013-04" db="EMBL/GenBank/DDBJ databases">
        <authorList>
            <person name="Qu J."/>
            <person name="Murali S.C."/>
            <person name="Bandaranaike D."/>
            <person name="Bellair M."/>
            <person name="Blankenburg K."/>
            <person name="Chao H."/>
            <person name="Dinh H."/>
            <person name="Doddapaneni H."/>
            <person name="Downs B."/>
            <person name="Dugan-Rocha S."/>
            <person name="Elkadiri S."/>
            <person name="Gnanaolivu R.D."/>
            <person name="Hernandez B."/>
            <person name="Javaid M."/>
            <person name="Jayaseelan J.C."/>
            <person name="Lee S."/>
            <person name="Li M."/>
            <person name="Ming W."/>
            <person name="Munidasa M."/>
            <person name="Muniz J."/>
            <person name="Nguyen L."/>
            <person name="Ongeri F."/>
            <person name="Osuji N."/>
            <person name="Pu L.-L."/>
            <person name="Puazo M."/>
            <person name="Qu C."/>
            <person name="Quiroz J."/>
            <person name="Raj R."/>
            <person name="Weissenberger G."/>
            <person name="Xin Y."/>
            <person name="Zou X."/>
            <person name="Han Y."/>
            <person name="Richards S."/>
            <person name="Worley K."/>
            <person name="Muzny D."/>
            <person name="Gibbs R."/>
        </authorList>
    </citation>
    <scope>NUCLEOTIDE SEQUENCE</scope>
    <source>
        <strain evidence="4">Sampled in the wild</strain>
    </source>
</reference>
<dbReference type="Proteomes" id="UP000792457">
    <property type="component" value="Unassembled WGS sequence"/>
</dbReference>
<keyword evidence="1" id="KW-1133">Transmembrane helix</keyword>
<evidence type="ECO:0000313" key="4">
    <source>
        <dbReference type="EMBL" id="KAG8230515.1"/>
    </source>
</evidence>
<dbReference type="Pfam" id="PF20146">
    <property type="entry name" value="NRF"/>
    <property type="match status" value="1"/>
</dbReference>
<evidence type="ECO:0000256" key="2">
    <source>
        <dbReference type="SAM" id="SignalP"/>
    </source>
</evidence>
<evidence type="ECO:0000259" key="3">
    <source>
        <dbReference type="SMART" id="SM00703"/>
    </source>
</evidence>
<protein>
    <recommendedName>
        <fullName evidence="3">Nose resistant-to-fluoxetine protein N-terminal domain-containing protein</fullName>
    </recommendedName>
</protein>
<dbReference type="PANTHER" id="PTHR11161:SF71">
    <property type="entry name" value="NOSE RESISTANT-TO-FLUOXETINE PROTEIN N-TERMINAL DOMAIN-CONTAINING PROTEIN"/>
    <property type="match status" value="1"/>
</dbReference>
<dbReference type="InterPro" id="IPR002656">
    <property type="entry name" value="Acyl_transf_3_dom"/>
</dbReference>
<dbReference type="InterPro" id="IPR006621">
    <property type="entry name" value="Nose-resist-to-fluoxetine_N"/>
</dbReference>
<feature type="transmembrane region" description="Helical" evidence="1">
    <location>
        <begin position="386"/>
        <end position="411"/>
    </location>
</feature>
<feature type="transmembrane region" description="Helical" evidence="1">
    <location>
        <begin position="674"/>
        <end position="697"/>
    </location>
</feature>
<feature type="chain" id="PRO_5035464461" description="Nose resistant-to-fluoxetine protein N-terminal domain-containing protein" evidence="2">
    <location>
        <begin position="19"/>
        <end position="712"/>
    </location>
</feature>
<evidence type="ECO:0000256" key="1">
    <source>
        <dbReference type="SAM" id="Phobius"/>
    </source>
</evidence>
<evidence type="ECO:0000313" key="5">
    <source>
        <dbReference type="Proteomes" id="UP000792457"/>
    </source>
</evidence>
<dbReference type="EMBL" id="KZ308492">
    <property type="protein sequence ID" value="KAG8230515.1"/>
    <property type="molecule type" value="Genomic_DNA"/>
</dbReference>
<feature type="transmembrane region" description="Helical" evidence="1">
    <location>
        <begin position="539"/>
        <end position="556"/>
    </location>
</feature>
<dbReference type="InterPro" id="IPR052728">
    <property type="entry name" value="O2_lipid_transport_reg"/>
</dbReference>
<dbReference type="PANTHER" id="PTHR11161">
    <property type="entry name" value="O-ACYLTRANSFERASE"/>
    <property type="match status" value="1"/>
</dbReference>